<dbReference type="Pfam" id="PF21095">
    <property type="entry name" value="CarD_C"/>
    <property type="match status" value="1"/>
</dbReference>
<dbReference type="EMBL" id="BAABBA010000013">
    <property type="protein sequence ID" value="GAA4288272.1"/>
    <property type="molecule type" value="Genomic_DNA"/>
</dbReference>
<reference evidence="3" key="1">
    <citation type="journal article" date="2019" name="Int. J. Syst. Evol. Microbiol.">
        <title>The Global Catalogue of Microorganisms (GCM) 10K type strain sequencing project: providing services to taxonomists for standard genome sequencing and annotation.</title>
        <authorList>
            <consortium name="The Broad Institute Genomics Platform"/>
            <consortium name="The Broad Institute Genome Sequencing Center for Infectious Disease"/>
            <person name="Wu L."/>
            <person name="Ma J."/>
        </authorList>
    </citation>
    <scope>NUCLEOTIDE SEQUENCE [LARGE SCALE GENOMIC DNA]</scope>
    <source>
        <strain evidence="3">JCM 17459</strain>
    </source>
</reference>
<dbReference type="Proteomes" id="UP001499841">
    <property type="component" value="Unassembled WGS sequence"/>
</dbReference>
<accession>A0ABP8EWA3</accession>
<dbReference type="PANTHER" id="PTHR38447">
    <property type="entry name" value="TRANSCRIPTION FACTOR YDEB-RELATED"/>
    <property type="match status" value="1"/>
</dbReference>
<dbReference type="Gene3D" id="2.40.10.170">
    <property type="match status" value="1"/>
</dbReference>
<evidence type="ECO:0000313" key="2">
    <source>
        <dbReference type="EMBL" id="GAA4288272.1"/>
    </source>
</evidence>
<organism evidence="2 3">
    <name type="scientific">Georgenia daeguensis</name>
    <dbReference type="NCBI Taxonomy" id="908355"/>
    <lineage>
        <taxon>Bacteria</taxon>
        <taxon>Bacillati</taxon>
        <taxon>Actinomycetota</taxon>
        <taxon>Actinomycetes</taxon>
        <taxon>Micrococcales</taxon>
        <taxon>Bogoriellaceae</taxon>
        <taxon>Georgenia</taxon>
    </lineage>
</organism>
<dbReference type="SMART" id="SM01058">
    <property type="entry name" value="CarD_TRCF"/>
    <property type="match status" value="1"/>
</dbReference>
<dbReference type="Pfam" id="PF02559">
    <property type="entry name" value="CarD_TRCF_RID"/>
    <property type="match status" value="1"/>
</dbReference>
<gene>
    <name evidence="2" type="ORF">GCM10022262_26320</name>
</gene>
<protein>
    <submittedName>
        <fullName evidence="2">CarD family transcriptional regulator</fullName>
    </submittedName>
</protein>
<dbReference type="RefSeq" id="WP_345041980.1">
    <property type="nucleotide sequence ID" value="NZ_BAABBA010000013.1"/>
</dbReference>
<evidence type="ECO:0000313" key="3">
    <source>
        <dbReference type="Proteomes" id="UP001499841"/>
    </source>
</evidence>
<dbReference type="InterPro" id="IPR003711">
    <property type="entry name" value="CarD-like/TRCF_RID"/>
</dbReference>
<dbReference type="SUPFAM" id="SSF141259">
    <property type="entry name" value="CarD-like"/>
    <property type="match status" value="1"/>
</dbReference>
<sequence>MHFSEGQIVVHPHHGPCTVAGLTTRSVRGVETRYIDLAVHSREMNICVPLANAEEVGLRQVLDASGLEKLLGVLRAPTGHEETGWSRRFKDNVDQLRTGDLLLTAKVVRDLTRRQAEKGVSWGEKDLLKHARQPVVTELALALHLTEEEAEGALEEAILHGVTPRPRAVAAAS</sequence>
<comment type="caution">
    <text evidence="2">The sequence shown here is derived from an EMBL/GenBank/DDBJ whole genome shotgun (WGS) entry which is preliminary data.</text>
</comment>
<dbReference type="InterPro" id="IPR052531">
    <property type="entry name" value="CarD-like_regulator"/>
</dbReference>
<dbReference type="InterPro" id="IPR048792">
    <property type="entry name" value="CarD_C"/>
</dbReference>
<name>A0ABP8EWA3_9MICO</name>
<dbReference type="InterPro" id="IPR036101">
    <property type="entry name" value="CarD-like/TRCF_RID_sf"/>
</dbReference>
<dbReference type="PANTHER" id="PTHR38447:SF1">
    <property type="entry name" value="RNA POLYMERASE-BINDING TRANSCRIPTION FACTOR CARD"/>
    <property type="match status" value="1"/>
</dbReference>
<keyword evidence="3" id="KW-1185">Reference proteome</keyword>
<dbReference type="Gene3D" id="1.20.58.1290">
    <property type="entry name" value="CarD-like, C-terminal domain"/>
    <property type="match status" value="1"/>
</dbReference>
<dbReference type="InterPro" id="IPR042215">
    <property type="entry name" value="CarD-like_C"/>
</dbReference>
<proteinExistence type="predicted"/>
<evidence type="ECO:0000259" key="1">
    <source>
        <dbReference type="SMART" id="SM01058"/>
    </source>
</evidence>
<feature type="domain" description="CarD-like/TRCF RNAP-interacting" evidence="1">
    <location>
        <begin position="2"/>
        <end position="112"/>
    </location>
</feature>